<dbReference type="WBParaSite" id="Csp11.Scaffold629.g10972.t1">
    <property type="protein sequence ID" value="Csp11.Scaffold629.g10972.t1"/>
    <property type="gene ID" value="Csp11.Scaffold629.g10972"/>
</dbReference>
<accession>A0A1I7TR91</accession>
<keyword evidence="1" id="KW-1185">Reference proteome</keyword>
<evidence type="ECO:0000313" key="2">
    <source>
        <dbReference type="WBParaSite" id="Csp11.Scaffold629.g10972.t1"/>
    </source>
</evidence>
<evidence type="ECO:0000313" key="1">
    <source>
        <dbReference type="Proteomes" id="UP000095282"/>
    </source>
</evidence>
<dbReference type="AlphaFoldDB" id="A0A1I7TR91"/>
<proteinExistence type="predicted"/>
<name>A0A1I7TR91_9PELO</name>
<sequence>MSSSQLVSHEKLYVFDRDGYLSSPIVREIHGMTWRISFELFVPRSAPPHINIKYSCENFGDKEGCYVIMKFNSRRSAQFFQINKSVFFVRKALVGFPVGPETNTHYLNEDVVNREDLHGLTLSEWKFVDPEVKEDV</sequence>
<reference evidence="2" key="1">
    <citation type="submission" date="2016-11" db="UniProtKB">
        <authorList>
            <consortium name="WormBaseParasite"/>
        </authorList>
    </citation>
    <scope>IDENTIFICATION</scope>
</reference>
<dbReference type="Proteomes" id="UP000095282">
    <property type="component" value="Unplaced"/>
</dbReference>
<protein>
    <submittedName>
        <fullName evidence="2">MATH domain-containing protein</fullName>
    </submittedName>
</protein>
<organism evidence="1 2">
    <name type="scientific">Caenorhabditis tropicalis</name>
    <dbReference type="NCBI Taxonomy" id="1561998"/>
    <lineage>
        <taxon>Eukaryota</taxon>
        <taxon>Metazoa</taxon>
        <taxon>Ecdysozoa</taxon>
        <taxon>Nematoda</taxon>
        <taxon>Chromadorea</taxon>
        <taxon>Rhabditida</taxon>
        <taxon>Rhabditina</taxon>
        <taxon>Rhabditomorpha</taxon>
        <taxon>Rhabditoidea</taxon>
        <taxon>Rhabditidae</taxon>
        <taxon>Peloderinae</taxon>
        <taxon>Caenorhabditis</taxon>
    </lineage>
</organism>